<evidence type="ECO:0000256" key="3">
    <source>
        <dbReference type="SAM" id="SignalP"/>
    </source>
</evidence>
<evidence type="ECO:0000256" key="2">
    <source>
        <dbReference type="SAM" id="Phobius"/>
    </source>
</evidence>
<name>A0A2G5B2S7_COERN</name>
<dbReference type="EMBL" id="KZ303540">
    <property type="protein sequence ID" value="PIA13320.1"/>
    <property type="molecule type" value="Genomic_DNA"/>
</dbReference>
<evidence type="ECO:0000256" key="1">
    <source>
        <dbReference type="SAM" id="MobiDB-lite"/>
    </source>
</evidence>
<dbReference type="STRING" id="763665.A0A2G5B2S7"/>
<evidence type="ECO:0008006" key="6">
    <source>
        <dbReference type="Google" id="ProtNLM"/>
    </source>
</evidence>
<keyword evidence="3" id="KW-0732">Signal</keyword>
<feature type="transmembrane region" description="Helical" evidence="2">
    <location>
        <begin position="59"/>
        <end position="84"/>
    </location>
</feature>
<keyword evidence="2" id="KW-0472">Membrane</keyword>
<feature type="signal peptide" evidence="3">
    <location>
        <begin position="1"/>
        <end position="20"/>
    </location>
</feature>
<feature type="chain" id="PRO_5013848442" description="Mid2 domain-containing protein" evidence="3">
    <location>
        <begin position="21"/>
        <end position="274"/>
    </location>
</feature>
<feature type="compositionally biased region" description="Polar residues" evidence="1">
    <location>
        <begin position="231"/>
        <end position="248"/>
    </location>
</feature>
<organism evidence="4 5">
    <name type="scientific">Coemansia reversa (strain ATCC 12441 / NRRL 1564)</name>
    <dbReference type="NCBI Taxonomy" id="763665"/>
    <lineage>
        <taxon>Eukaryota</taxon>
        <taxon>Fungi</taxon>
        <taxon>Fungi incertae sedis</taxon>
        <taxon>Zoopagomycota</taxon>
        <taxon>Kickxellomycotina</taxon>
        <taxon>Kickxellomycetes</taxon>
        <taxon>Kickxellales</taxon>
        <taxon>Kickxellaceae</taxon>
        <taxon>Coemansia</taxon>
    </lineage>
</organism>
<evidence type="ECO:0000313" key="5">
    <source>
        <dbReference type="Proteomes" id="UP000242474"/>
    </source>
</evidence>
<feature type="compositionally biased region" description="Polar residues" evidence="1">
    <location>
        <begin position="255"/>
        <end position="268"/>
    </location>
</feature>
<keyword evidence="5" id="KW-1185">Reference proteome</keyword>
<dbReference type="PROSITE" id="PS51257">
    <property type="entry name" value="PROKAR_LIPOPROTEIN"/>
    <property type="match status" value="1"/>
</dbReference>
<reference evidence="4 5" key="1">
    <citation type="journal article" date="2015" name="Genome Biol. Evol.">
        <title>Phylogenomic analyses indicate that early fungi evolved digesting cell walls of algal ancestors of land plants.</title>
        <authorList>
            <person name="Chang Y."/>
            <person name="Wang S."/>
            <person name="Sekimoto S."/>
            <person name="Aerts A.L."/>
            <person name="Choi C."/>
            <person name="Clum A."/>
            <person name="LaButti K.M."/>
            <person name="Lindquist E.A."/>
            <person name="Yee Ngan C."/>
            <person name="Ohm R.A."/>
            <person name="Salamov A.A."/>
            <person name="Grigoriev I.V."/>
            <person name="Spatafora J.W."/>
            <person name="Berbee M.L."/>
        </authorList>
    </citation>
    <scope>NUCLEOTIDE SEQUENCE [LARGE SCALE GENOMIC DNA]</scope>
    <source>
        <strain evidence="4 5">NRRL 1564</strain>
    </source>
</reference>
<keyword evidence="2" id="KW-0812">Transmembrane</keyword>
<keyword evidence="2" id="KW-1133">Transmembrane helix</keyword>
<evidence type="ECO:0000313" key="4">
    <source>
        <dbReference type="EMBL" id="PIA13320.1"/>
    </source>
</evidence>
<gene>
    <name evidence="4" type="ORF">COEREDRAFT_99646</name>
</gene>
<dbReference type="Proteomes" id="UP000242474">
    <property type="component" value="Unassembled WGS sequence"/>
</dbReference>
<accession>A0A2G5B2S7</accession>
<proteinExistence type="predicted"/>
<protein>
    <recommendedName>
        <fullName evidence="6">Mid2 domain-containing protein</fullName>
    </recommendedName>
</protein>
<dbReference type="OrthoDB" id="5566572at2759"/>
<sequence>MNTSMKFVLYIFGIVSCVAATPYTEHKNNINNHDEGIYARDFSFVSDVPDDAYDNDNKVTVAIAASIGGVAGLVFLSSLVYAFIRRKKLRNSEKHQQLNNRDIEHEIDVEIDTNHGNDDISGFEMSRVTLPQHTQENIQYPNPDPYQPAYKPAENNFEPPRHNSIAMPSPFAIDMPRYSAMNTPIPSEFNTPAHSAYNSLRHVAFNTGNDTYSTPRQLALMNRHNAANITGQSAPVTPRQSAPVTPRQSAPPTPRQSAPVTPRQSAPTTPRYVP</sequence>
<dbReference type="AlphaFoldDB" id="A0A2G5B2S7"/>
<feature type="region of interest" description="Disordered" evidence="1">
    <location>
        <begin position="231"/>
        <end position="274"/>
    </location>
</feature>